<dbReference type="PROSITE" id="PS50883">
    <property type="entry name" value="EAL"/>
    <property type="match status" value="1"/>
</dbReference>
<dbReference type="InterPro" id="IPR050706">
    <property type="entry name" value="Cyclic-di-GMP_PDE-like"/>
</dbReference>
<proteinExistence type="predicted"/>
<dbReference type="PANTHER" id="PTHR33121:SF79">
    <property type="entry name" value="CYCLIC DI-GMP PHOSPHODIESTERASE PDED-RELATED"/>
    <property type="match status" value="1"/>
</dbReference>
<dbReference type="InterPro" id="IPR001633">
    <property type="entry name" value="EAL_dom"/>
</dbReference>
<dbReference type="Gene3D" id="3.20.20.450">
    <property type="entry name" value="EAL domain"/>
    <property type="match status" value="1"/>
</dbReference>
<dbReference type="PANTHER" id="PTHR33121">
    <property type="entry name" value="CYCLIC DI-GMP PHOSPHODIESTERASE PDEF"/>
    <property type="match status" value="1"/>
</dbReference>
<dbReference type="SMART" id="SM00052">
    <property type="entry name" value="EAL"/>
    <property type="match status" value="1"/>
</dbReference>
<name>A0ABV7ALR8_9RHOB</name>
<protein>
    <submittedName>
        <fullName evidence="3">EAL domain-containing protein</fullName>
    </submittedName>
</protein>
<organism evidence="3 4">
    <name type="scientific">Acidimangrovimonas pyrenivorans</name>
    <dbReference type="NCBI Taxonomy" id="2030798"/>
    <lineage>
        <taxon>Bacteria</taxon>
        <taxon>Pseudomonadati</taxon>
        <taxon>Pseudomonadota</taxon>
        <taxon>Alphaproteobacteria</taxon>
        <taxon>Rhodobacterales</taxon>
        <taxon>Paracoccaceae</taxon>
        <taxon>Acidimangrovimonas</taxon>
    </lineage>
</organism>
<dbReference type="Pfam" id="PF00563">
    <property type="entry name" value="EAL"/>
    <property type="match status" value="1"/>
</dbReference>
<evidence type="ECO:0000259" key="2">
    <source>
        <dbReference type="PROSITE" id="PS50883"/>
    </source>
</evidence>
<feature type="domain" description="EAL" evidence="2">
    <location>
        <begin position="31"/>
        <end position="281"/>
    </location>
</feature>
<dbReference type="InterPro" id="IPR035919">
    <property type="entry name" value="EAL_sf"/>
</dbReference>
<dbReference type="CDD" id="cd01948">
    <property type="entry name" value="EAL"/>
    <property type="match status" value="1"/>
</dbReference>
<evidence type="ECO:0000313" key="3">
    <source>
        <dbReference type="EMBL" id="MFC2970048.1"/>
    </source>
</evidence>
<dbReference type="RefSeq" id="WP_377834810.1">
    <property type="nucleotide sequence ID" value="NZ_JBHRSK010000017.1"/>
</dbReference>
<gene>
    <name evidence="3" type="ORF">ACFOES_18275</name>
</gene>
<keyword evidence="4" id="KW-1185">Reference proteome</keyword>
<evidence type="ECO:0000256" key="1">
    <source>
        <dbReference type="SAM" id="MobiDB-lite"/>
    </source>
</evidence>
<sequence>MHLAAYPGTALPDDDAEGPPRTGATVTGPAAEETLAMVRRALDGGRVLLAYQPVVMTRDTGRLAFCEGLIRLLDDAGQVIPAARFIEVAERSEMGRILDCLALELGLAALAADPALRLAVNMSARTIGYPRWSRSLTRAVDRDPTLAERLIIEITETSALRHRDSVVLFMDGLQRRGIAFAIDDFGAGFTAISHFRAFYFDVLKIDGQFIRGIHRDPDNQVLTRAMVSIARHFDMFTVAEYVEDMRDADYLSGLGVDCLQGYLFGAPTPRPPGRGGPVPPAPPAAA</sequence>
<feature type="region of interest" description="Disordered" evidence="1">
    <location>
        <begin position="1"/>
        <end position="27"/>
    </location>
</feature>
<dbReference type="SUPFAM" id="SSF141868">
    <property type="entry name" value="EAL domain-like"/>
    <property type="match status" value="1"/>
</dbReference>
<evidence type="ECO:0000313" key="4">
    <source>
        <dbReference type="Proteomes" id="UP001595443"/>
    </source>
</evidence>
<dbReference type="Proteomes" id="UP001595443">
    <property type="component" value="Unassembled WGS sequence"/>
</dbReference>
<comment type="caution">
    <text evidence="3">The sequence shown here is derived from an EMBL/GenBank/DDBJ whole genome shotgun (WGS) entry which is preliminary data.</text>
</comment>
<dbReference type="EMBL" id="JBHRSK010000017">
    <property type="protein sequence ID" value="MFC2970048.1"/>
    <property type="molecule type" value="Genomic_DNA"/>
</dbReference>
<reference evidence="4" key="1">
    <citation type="journal article" date="2019" name="Int. J. Syst. Evol. Microbiol.">
        <title>The Global Catalogue of Microorganisms (GCM) 10K type strain sequencing project: providing services to taxonomists for standard genome sequencing and annotation.</title>
        <authorList>
            <consortium name="The Broad Institute Genomics Platform"/>
            <consortium name="The Broad Institute Genome Sequencing Center for Infectious Disease"/>
            <person name="Wu L."/>
            <person name="Ma J."/>
        </authorList>
    </citation>
    <scope>NUCLEOTIDE SEQUENCE [LARGE SCALE GENOMIC DNA]</scope>
    <source>
        <strain evidence="4">KCTC 62192</strain>
    </source>
</reference>
<accession>A0ABV7ALR8</accession>